<proteinExistence type="inferred from homology"/>
<dbReference type="InterPro" id="IPR018274">
    <property type="entry name" value="PEP_util_AS"/>
</dbReference>
<evidence type="ECO:0000256" key="14">
    <source>
        <dbReference type="ARBA" id="ARBA00022777"/>
    </source>
</evidence>
<dbReference type="PRINTS" id="PR01736">
    <property type="entry name" value="PHPHTRNFRASE"/>
</dbReference>
<evidence type="ECO:0000256" key="15">
    <source>
        <dbReference type="ARBA" id="ARBA00022842"/>
    </source>
</evidence>
<keyword evidence="15 17" id="KW-0460">Magnesium</keyword>
<dbReference type="InterPro" id="IPR040442">
    <property type="entry name" value="Pyrv_kinase-like_dom_sf"/>
</dbReference>
<dbReference type="Pfam" id="PF00391">
    <property type="entry name" value="PEP-utilizers"/>
    <property type="match status" value="1"/>
</dbReference>
<evidence type="ECO:0000256" key="2">
    <source>
        <dbReference type="ARBA" id="ARBA00001946"/>
    </source>
</evidence>
<evidence type="ECO:0000256" key="12">
    <source>
        <dbReference type="ARBA" id="ARBA00022683"/>
    </source>
</evidence>
<feature type="domain" description="Phosphotransferase system enzyme I N-terminal" evidence="23">
    <location>
        <begin position="5"/>
        <end position="126"/>
    </location>
</feature>
<feature type="active site" description="Tele-phosphohistidine intermediate" evidence="18">
    <location>
        <position position="189"/>
    </location>
</feature>
<feature type="binding site" evidence="19">
    <location>
        <position position="465"/>
    </location>
    <ligand>
        <name>phosphoenolpyruvate</name>
        <dbReference type="ChEBI" id="CHEBI:58702"/>
    </ligand>
</feature>
<dbReference type="PANTHER" id="PTHR46244:SF3">
    <property type="entry name" value="PHOSPHOENOLPYRUVATE-PROTEIN PHOSPHOTRANSFERASE"/>
    <property type="match status" value="1"/>
</dbReference>
<evidence type="ECO:0000259" key="21">
    <source>
        <dbReference type="Pfam" id="PF00391"/>
    </source>
</evidence>
<evidence type="ECO:0000256" key="20">
    <source>
        <dbReference type="PIRSR" id="PIRSR000732-3"/>
    </source>
</evidence>
<keyword evidence="13 17" id="KW-0479">Metal-binding</keyword>
<dbReference type="InterPro" id="IPR036637">
    <property type="entry name" value="Phosphohistidine_dom_sf"/>
</dbReference>
<keyword evidence="9 17" id="KW-0963">Cytoplasm</keyword>
<dbReference type="InterPro" id="IPR050499">
    <property type="entry name" value="PEP-utilizing_PTS_enzyme"/>
</dbReference>
<dbReference type="InterPro" id="IPR036618">
    <property type="entry name" value="PtsI_HPr-bd_sf"/>
</dbReference>
<dbReference type="GO" id="GO:0046872">
    <property type="term" value="F:metal ion binding"/>
    <property type="evidence" value="ECO:0007669"/>
    <property type="project" value="UniProtKB-KW"/>
</dbReference>
<name>A0AAW5JNA6_9FIRM</name>
<evidence type="ECO:0000256" key="6">
    <source>
        <dbReference type="ARBA" id="ARBA00012232"/>
    </source>
</evidence>
<evidence type="ECO:0000256" key="18">
    <source>
        <dbReference type="PIRSR" id="PIRSR000732-1"/>
    </source>
</evidence>
<comment type="cofactor">
    <cofactor evidence="2 17 20">
        <name>Mg(2+)</name>
        <dbReference type="ChEBI" id="CHEBI:18420"/>
    </cofactor>
</comment>
<feature type="binding site" evidence="19">
    <location>
        <position position="296"/>
    </location>
    <ligand>
        <name>phosphoenolpyruvate</name>
        <dbReference type="ChEBI" id="CHEBI:58702"/>
    </ligand>
</feature>
<evidence type="ECO:0000256" key="17">
    <source>
        <dbReference type="PIRNR" id="PIRNR000732"/>
    </source>
</evidence>
<feature type="binding site" evidence="19">
    <location>
        <position position="332"/>
    </location>
    <ligand>
        <name>phosphoenolpyruvate</name>
        <dbReference type="ChEBI" id="CHEBI:58702"/>
    </ligand>
</feature>
<dbReference type="InterPro" id="IPR024692">
    <property type="entry name" value="PTS_EI"/>
</dbReference>
<dbReference type="PROSITE" id="PS00370">
    <property type="entry name" value="PEP_ENZYMES_PHOS_SITE"/>
    <property type="match status" value="1"/>
</dbReference>
<dbReference type="InterPro" id="IPR008731">
    <property type="entry name" value="PTS_EIN"/>
</dbReference>
<dbReference type="SUPFAM" id="SSF52009">
    <property type="entry name" value="Phosphohistidine domain"/>
    <property type="match status" value="1"/>
</dbReference>
<dbReference type="Gene3D" id="1.10.274.10">
    <property type="entry name" value="PtsI, HPr-binding domain"/>
    <property type="match status" value="1"/>
</dbReference>
<dbReference type="SUPFAM" id="SSF47831">
    <property type="entry name" value="Enzyme I of the PEP:sugar phosphotransferase system HPr-binding (sub)domain"/>
    <property type="match status" value="1"/>
</dbReference>
<dbReference type="Gene3D" id="3.20.20.60">
    <property type="entry name" value="Phosphoenolpyruvate-binding domains"/>
    <property type="match status" value="1"/>
</dbReference>
<dbReference type="GO" id="GO:0005737">
    <property type="term" value="C:cytoplasm"/>
    <property type="evidence" value="ECO:0007669"/>
    <property type="project" value="UniProtKB-SubCell"/>
</dbReference>
<evidence type="ECO:0000256" key="1">
    <source>
        <dbReference type="ARBA" id="ARBA00000683"/>
    </source>
</evidence>
<accession>A0AAW5JNA6</accession>
<protein>
    <recommendedName>
        <fullName evidence="7 17">Phosphoenolpyruvate-protein phosphotransferase</fullName>
        <ecNumber evidence="6 17">2.7.3.9</ecNumber>
    </recommendedName>
    <alternativeName>
        <fullName evidence="16 17">Phosphotransferase system, enzyme I</fullName>
    </alternativeName>
</protein>
<reference evidence="24" key="1">
    <citation type="submission" date="2022-06" db="EMBL/GenBank/DDBJ databases">
        <title>Isolation of gut microbiota from human fecal samples.</title>
        <authorList>
            <person name="Pamer E.G."/>
            <person name="Barat B."/>
            <person name="Waligurski E."/>
            <person name="Medina S."/>
            <person name="Paddock L."/>
            <person name="Mostad J."/>
        </authorList>
    </citation>
    <scope>NUCLEOTIDE SEQUENCE</scope>
    <source>
        <strain evidence="24">DFI.9.91</strain>
    </source>
</reference>
<dbReference type="PANTHER" id="PTHR46244">
    <property type="entry name" value="PHOSPHOENOLPYRUVATE-PROTEIN PHOSPHOTRANSFERASE"/>
    <property type="match status" value="1"/>
</dbReference>
<feature type="domain" description="PEP-utilising enzyme C-terminal" evidence="22">
    <location>
        <begin position="256"/>
        <end position="541"/>
    </location>
</feature>
<comment type="function">
    <text evidence="3 17">General (non sugar-specific) component of the phosphoenolpyruvate-dependent sugar phosphotransferase system (sugar PTS). This major carbohydrate active-transport system catalyzes the phosphorylation of incoming sugar substrates concomitantly with their translocation across the cell membrane. Enzyme I transfers the phosphoryl group from phosphoenolpyruvate (PEP) to the phosphoryl carrier protein (HPr).</text>
</comment>
<keyword evidence="10 17" id="KW-0762">Sugar transport</keyword>
<dbReference type="EMBL" id="JANFYS010000013">
    <property type="protein sequence ID" value="MCQ4770355.1"/>
    <property type="molecule type" value="Genomic_DNA"/>
</dbReference>
<keyword evidence="12 17" id="KW-0598">Phosphotransferase system</keyword>
<comment type="subcellular location">
    <subcellularLocation>
        <location evidence="4 17">Cytoplasm</location>
    </subcellularLocation>
</comment>
<evidence type="ECO:0000256" key="16">
    <source>
        <dbReference type="ARBA" id="ARBA00033235"/>
    </source>
</evidence>
<comment type="similarity">
    <text evidence="5 17">Belongs to the PEP-utilizing enzyme family.</text>
</comment>
<comment type="catalytic activity">
    <reaction evidence="1 17">
        <text>L-histidyl-[protein] + phosphoenolpyruvate = N(pros)-phospho-L-histidyl-[protein] + pyruvate</text>
        <dbReference type="Rhea" id="RHEA:23880"/>
        <dbReference type="Rhea" id="RHEA-COMP:9745"/>
        <dbReference type="Rhea" id="RHEA-COMP:9746"/>
        <dbReference type="ChEBI" id="CHEBI:15361"/>
        <dbReference type="ChEBI" id="CHEBI:29979"/>
        <dbReference type="ChEBI" id="CHEBI:58702"/>
        <dbReference type="ChEBI" id="CHEBI:64837"/>
        <dbReference type="EC" id="2.7.3.9"/>
    </reaction>
</comment>
<evidence type="ECO:0000256" key="11">
    <source>
        <dbReference type="ARBA" id="ARBA00022679"/>
    </source>
</evidence>
<dbReference type="InterPro" id="IPR006318">
    <property type="entry name" value="PTS_EI-like"/>
</dbReference>
<evidence type="ECO:0000256" key="9">
    <source>
        <dbReference type="ARBA" id="ARBA00022490"/>
    </source>
</evidence>
<dbReference type="Pfam" id="PF02896">
    <property type="entry name" value="PEP-utilizers_C"/>
    <property type="match status" value="1"/>
</dbReference>
<dbReference type="AlphaFoldDB" id="A0AAW5JNA6"/>
<keyword evidence="8 17" id="KW-0813">Transport</keyword>
<feature type="active site" description="Proton donor" evidence="18">
    <location>
        <position position="502"/>
    </location>
</feature>
<dbReference type="NCBIfam" id="TIGR01417">
    <property type="entry name" value="PTS_I_fam"/>
    <property type="match status" value="1"/>
</dbReference>
<evidence type="ECO:0000313" key="24">
    <source>
        <dbReference type="EMBL" id="MCQ4770355.1"/>
    </source>
</evidence>
<keyword evidence="14 17" id="KW-0418">Kinase</keyword>
<dbReference type="Gene3D" id="3.50.30.10">
    <property type="entry name" value="Phosphohistidine domain"/>
    <property type="match status" value="1"/>
</dbReference>
<dbReference type="InterPro" id="IPR008279">
    <property type="entry name" value="PEP-util_enz_mobile_dom"/>
</dbReference>
<dbReference type="Pfam" id="PF05524">
    <property type="entry name" value="PEP-utilisers_N"/>
    <property type="match status" value="1"/>
</dbReference>
<evidence type="ECO:0000256" key="7">
    <source>
        <dbReference type="ARBA" id="ARBA00016544"/>
    </source>
</evidence>
<evidence type="ECO:0000256" key="5">
    <source>
        <dbReference type="ARBA" id="ARBA00007837"/>
    </source>
</evidence>
<feature type="binding site" evidence="20">
    <location>
        <position position="455"/>
    </location>
    <ligand>
        <name>Mg(2+)</name>
        <dbReference type="ChEBI" id="CHEBI:18420"/>
    </ligand>
</feature>
<evidence type="ECO:0000256" key="4">
    <source>
        <dbReference type="ARBA" id="ARBA00004496"/>
    </source>
</evidence>
<feature type="binding site" evidence="19">
    <location>
        <begin position="454"/>
        <end position="455"/>
    </location>
    <ligand>
        <name>phosphoenolpyruvate</name>
        <dbReference type="ChEBI" id="CHEBI:58702"/>
    </ligand>
</feature>
<evidence type="ECO:0000313" key="25">
    <source>
        <dbReference type="Proteomes" id="UP001204562"/>
    </source>
</evidence>
<dbReference type="Proteomes" id="UP001204562">
    <property type="component" value="Unassembled WGS sequence"/>
</dbReference>
<dbReference type="InterPro" id="IPR000121">
    <property type="entry name" value="PEP_util_C"/>
</dbReference>
<dbReference type="SUPFAM" id="SSF51621">
    <property type="entry name" value="Phosphoenolpyruvate/pyruvate domain"/>
    <property type="match status" value="1"/>
</dbReference>
<feature type="domain" description="PEP-utilising enzyme mobile" evidence="21">
    <location>
        <begin position="152"/>
        <end position="225"/>
    </location>
</feature>
<gene>
    <name evidence="24" type="primary">ptsP</name>
    <name evidence="24" type="ORF">NE579_07750</name>
</gene>
<feature type="binding site" evidence="20">
    <location>
        <position position="431"/>
    </location>
    <ligand>
        <name>Mg(2+)</name>
        <dbReference type="ChEBI" id="CHEBI:18420"/>
    </ligand>
</feature>
<evidence type="ECO:0000256" key="8">
    <source>
        <dbReference type="ARBA" id="ARBA00022448"/>
    </source>
</evidence>
<sequence length="580" mass="62771">MELLGKPVSQGVVIGEVLRYEPFRPEVEESSIPATEVPQALARYEQARASARAELAALEEKLKGGDPDKAKILAAHRDILLDPAMDEEIRTLVKSQNASPDAAIAQVYDTYAAVLGRSKNPMMRERASDLADVKLRLLRCWAGAPERDLSSLPEPVIVVADDLFPSDTVALDRAHVLGIVTQVGGGTSHTAIIARSYEIPAVLGVAGGIECLTDGQTVILDAVEGKILTEPSEQELTAYRAKADQVAARLREEKTYLSTEPVTRDGVRLEVRLNVAAANDRELSGVAHTDGCGLFRTEFLYLSGDRLPSEEEQFQAYQKVLAAFGSKPVVLRTMDIGGDKQLPALELPKESNPFLGIRGLRLSLDRMDLFRIQIRAALRASVHGNLKIMMPMVGALDEVRAAKMVFKEEGAALDAAGIPWDHGTELGIMVEVPSIALIADLIADEVDFVSVGTNDLTQYLCAADRMNPAVRPYYQEYHPAVFRVLNDLARTFQTAGKSVSVCGELGGDPLAIPVLAGLGIHKLSMGRSSVPAAKRVIRNLNMADAKALAQEVQGMKTAEDIRARLTAFAERATEGSNQHV</sequence>
<dbReference type="GO" id="GO:0016301">
    <property type="term" value="F:kinase activity"/>
    <property type="evidence" value="ECO:0007669"/>
    <property type="project" value="UniProtKB-KW"/>
</dbReference>
<dbReference type="RefSeq" id="WP_256303843.1">
    <property type="nucleotide sequence ID" value="NZ_JANFYS010000013.1"/>
</dbReference>
<evidence type="ECO:0000256" key="3">
    <source>
        <dbReference type="ARBA" id="ARBA00002728"/>
    </source>
</evidence>
<organism evidence="24 25">
    <name type="scientific">Intestinimonas massiliensis</name>
    <name type="common">ex Afouda et al. 2020</name>
    <dbReference type="NCBI Taxonomy" id="1673721"/>
    <lineage>
        <taxon>Bacteria</taxon>
        <taxon>Bacillati</taxon>
        <taxon>Bacillota</taxon>
        <taxon>Clostridia</taxon>
        <taxon>Eubacteriales</taxon>
        <taxon>Intestinimonas</taxon>
    </lineage>
</organism>
<evidence type="ECO:0000256" key="13">
    <source>
        <dbReference type="ARBA" id="ARBA00022723"/>
    </source>
</evidence>
<evidence type="ECO:0000259" key="22">
    <source>
        <dbReference type="Pfam" id="PF02896"/>
    </source>
</evidence>
<dbReference type="PIRSF" id="PIRSF000732">
    <property type="entry name" value="PTS_enzyme_I"/>
    <property type="match status" value="1"/>
</dbReference>
<evidence type="ECO:0000256" key="19">
    <source>
        <dbReference type="PIRSR" id="PIRSR000732-2"/>
    </source>
</evidence>
<dbReference type="GO" id="GO:0009401">
    <property type="term" value="P:phosphoenolpyruvate-dependent sugar phosphotransferase system"/>
    <property type="evidence" value="ECO:0007669"/>
    <property type="project" value="UniProtKB-KW"/>
</dbReference>
<evidence type="ECO:0000259" key="23">
    <source>
        <dbReference type="Pfam" id="PF05524"/>
    </source>
</evidence>
<comment type="caution">
    <text evidence="24">The sequence shown here is derived from an EMBL/GenBank/DDBJ whole genome shotgun (WGS) entry which is preliminary data.</text>
</comment>
<dbReference type="InterPro" id="IPR015813">
    <property type="entry name" value="Pyrv/PenolPyrv_kinase-like_dom"/>
</dbReference>
<dbReference type="EC" id="2.7.3.9" evidence="6 17"/>
<evidence type="ECO:0000256" key="10">
    <source>
        <dbReference type="ARBA" id="ARBA00022597"/>
    </source>
</evidence>
<keyword evidence="11 17" id="KW-0808">Transferase</keyword>
<dbReference type="GO" id="GO:0008965">
    <property type="term" value="F:phosphoenolpyruvate-protein phosphotransferase activity"/>
    <property type="evidence" value="ECO:0007669"/>
    <property type="project" value="UniProtKB-EC"/>
</dbReference>